<evidence type="ECO:0000313" key="2">
    <source>
        <dbReference type="Proteomes" id="UP000515292"/>
    </source>
</evidence>
<name>A0A7G5ILL1_9SPHN</name>
<dbReference type="SUPFAM" id="SSF51735">
    <property type="entry name" value="NAD(P)-binding Rossmann-fold domains"/>
    <property type="match status" value="1"/>
</dbReference>
<sequence>MIALAGASGLTGGLVAARLPQLLRVGRREGDDIVVDLTRVVPELPALAVAVCALGTTMAKAGSDAAFRAVDETAVLNFARAARAAGAGRFVLVSSVGAGGGGFYLRVKGEVERAVAALGFARLDVMRPGLLLGPRAERRPGERLAQAVAPWLNPLMQGPLEKYGALPAAVLADAIVALLRQAGPAPGVFVHENGAMRALAKGV</sequence>
<accession>A0A7G5ILL1</accession>
<reference evidence="1 2" key="1">
    <citation type="submission" date="2020-07" db="EMBL/GenBank/DDBJ databases">
        <title>Complete genome sequence for Sandaracinobacter sp. M6.</title>
        <authorList>
            <person name="Tang Y."/>
            <person name="Liu Q."/>
            <person name="Guo Z."/>
            <person name="Lei P."/>
            <person name="Huang B."/>
        </authorList>
    </citation>
    <scope>NUCLEOTIDE SEQUENCE [LARGE SCALE GENOMIC DNA]</scope>
    <source>
        <strain evidence="1 2">M6</strain>
    </source>
</reference>
<protein>
    <submittedName>
        <fullName evidence="1">Oxidoreductase</fullName>
    </submittedName>
</protein>
<dbReference type="AlphaFoldDB" id="A0A7G5ILL1"/>
<evidence type="ECO:0000313" key="1">
    <source>
        <dbReference type="EMBL" id="QMW24253.1"/>
    </source>
</evidence>
<dbReference type="RefSeq" id="WP_182298101.1">
    <property type="nucleotide sequence ID" value="NZ_CP059851.1"/>
</dbReference>
<dbReference type="PANTHER" id="PTHR14097">
    <property type="entry name" value="OXIDOREDUCTASE HTATIP2"/>
    <property type="match status" value="1"/>
</dbReference>
<dbReference type="InterPro" id="IPR036291">
    <property type="entry name" value="NAD(P)-bd_dom_sf"/>
</dbReference>
<dbReference type="KEGG" id="sand:H3309_07310"/>
<dbReference type="Gene3D" id="3.40.50.720">
    <property type="entry name" value="NAD(P)-binding Rossmann-like Domain"/>
    <property type="match status" value="1"/>
</dbReference>
<dbReference type="PANTHER" id="PTHR14097:SF7">
    <property type="entry name" value="OXIDOREDUCTASE HTATIP2"/>
    <property type="match status" value="1"/>
</dbReference>
<gene>
    <name evidence="1" type="ORF">H3309_07310</name>
</gene>
<dbReference type="Proteomes" id="UP000515292">
    <property type="component" value="Chromosome"/>
</dbReference>
<organism evidence="1 2">
    <name type="scientific">Sandaracinobacteroides saxicola</name>
    <dbReference type="NCBI Taxonomy" id="2759707"/>
    <lineage>
        <taxon>Bacteria</taxon>
        <taxon>Pseudomonadati</taxon>
        <taxon>Pseudomonadota</taxon>
        <taxon>Alphaproteobacteria</taxon>
        <taxon>Sphingomonadales</taxon>
        <taxon>Sphingosinicellaceae</taxon>
        <taxon>Sandaracinobacteroides</taxon>
    </lineage>
</organism>
<proteinExistence type="predicted"/>
<keyword evidence="2" id="KW-1185">Reference proteome</keyword>
<dbReference type="EMBL" id="CP059851">
    <property type="protein sequence ID" value="QMW24253.1"/>
    <property type="molecule type" value="Genomic_DNA"/>
</dbReference>